<sequence>MASLLSSLSGSISSYLARPASSEVAPFAVESPDGEAMERLQTRPAASPAGRDGPVDLSEHDPHTPDQRNSSRLSPNSLSASGSETMRGVLSSHPNFSVFRKSSSLQSLDGVADGWAERAKSSMADGDAPASLSVHDLQEDDAVETLVTPPNQSPVPHRRVSPRSRKDGDTSVASDSSSFHLSLDSAEAHSLNFGDNSSLSLSPFPSPPAASTSASQASGSAAQTSGVRLVPDSPPAARTPAPRSRSSSAQSSRMRSSTGPVQRVQFSPLSVCPSPLVNAPPLPPPPPPPPFSPPSAESSKSAAIDSPLDARASITAVPPAPVPQSVSRPGSGILKVPRTPGTGCSVRFSASTEDRTPDGASADGQEEDAQDSPSVVAGSRSLVRAAAQHVTVEQEGTPIARAEVEPDAVEDISTGSALDLAAAGVGAQDVGDSSLLVASFLSKLQAAIPSPDVSLATSPPRSDEAPLPDIAINPSTPSATKQQHLPLRQSADMLFDESNPFAGMQSALGASLLDRPVPAATADALSIAPVTALGSSLSLLDGGAALADSATFLMHASLNGLAAPSFAGRSFAELSVVGQPILPSAVLPAATLQVLEEVSEDSESIRLSSLQDDATVEEADEPTQKLNLATPRAPNTPLRPSPLRQETTSASPLRASDASSVADEAAAAAEHGSPRSPAPVVLAAPASAGPLRGARFLPPPASPAHSPDPLYDLPSSPLAAAPSTPSSALSDAPATDTAPPPTPLPASSTASASASTSFYRQFMAARARDGLSSSAREEWTRLERGEKASPKEGSPAEEVSTAGGADESGLDIEQSVYWSPMKSFADEAGVRDEEGEDEGAAEMLVHRSAFIEVEQGSPDKGGIRSVPHAEEEPAGESSVIEHDDERRAFLSPITEVTEPESNDNTPFEPPAARAHSRDPPPAQPSFVSALHSSLSSASTSIAAAAPPATPSRISHTTRRGPVTPQSASKIPRPRNPITPSQNPFLLQLARSAVNNGDADGGPEVGALLHDLFSTQQDQLATSASQRFLLSSLVTNLQNEVDHKNTLVDNLKKQLSAARDELRDVEELALVWEERASFVQTGEAPASATRKRDKAAAALEQTVQLLTDELETRVREDRQRRDELELELERTRAELSRRSSEVRDGEIRLRHARADVEQREEARDAVRREQEQEVERRREAERERDELRARWTIDVEERERVCTRLREELQELKVSASPERGSAEADVEREVQRRVDAALADASRDVRLVEHELVQRDAALADMRQQLSSQRDEIDRLSRAVQEERQHAELAHADLADVLAGKETELDEILRNQADLQLDLDATHDRLDSIERERDDLAAAIQAKDAELAEQVSQCQSALSAMAELETAVARIEREAATKDAEVAKLQRELTQTRRESDEVLEKRDRVLAESEKAAGRAKKELEALQNENNRLSDLVGKLRRDSADREVKVTKLKKRAAELEEDVFGLNIALDAKQQEASHWKRQMSSLKLEHERLVSANADAPPTVSRAATLSVAPSIAGTATATRRSSLRQHTTTPFPPEKRASTASLSRRSSTSSLARRSSASRIADPAISTDDDEEEHDLTLPPAAHEETPSRAPASSAAAVRRSSNAAQLGLGLPSVPRQKKASAPSGLSRSSSIEKENAAPVSARRREAVLA</sequence>
<feature type="compositionally biased region" description="Low complexity" evidence="2">
    <location>
        <begin position="703"/>
        <end position="737"/>
    </location>
</feature>
<feature type="coiled-coil region" evidence="1">
    <location>
        <begin position="1312"/>
        <end position="1490"/>
    </location>
</feature>
<feature type="compositionally biased region" description="Basic and acidic residues" evidence="2">
    <location>
        <begin position="879"/>
        <end position="888"/>
    </location>
</feature>
<feature type="compositionally biased region" description="Pro residues" evidence="2">
    <location>
        <begin position="278"/>
        <end position="293"/>
    </location>
</feature>
<feature type="compositionally biased region" description="Low complexity" evidence="2">
    <location>
        <begin position="171"/>
        <end position="185"/>
    </location>
</feature>
<comment type="caution">
    <text evidence="3">The sequence shown here is derived from an EMBL/GenBank/DDBJ whole genome shotgun (WGS) entry which is preliminary data.</text>
</comment>
<feature type="compositionally biased region" description="Low complexity" evidence="2">
    <location>
        <begin position="928"/>
        <end position="954"/>
    </location>
</feature>
<feature type="region of interest" description="Disordered" evidence="2">
    <location>
        <begin position="693"/>
        <end position="753"/>
    </location>
</feature>
<protein>
    <submittedName>
        <fullName evidence="3">Uncharacterized protein</fullName>
    </submittedName>
</protein>
<accession>A0AAV5GV56</accession>
<feature type="coiled-coil region" evidence="1">
    <location>
        <begin position="1033"/>
        <end position="1074"/>
    </location>
</feature>
<gene>
    <name evidence="3" type="ORF">Rhopal_006882-T1</name>
</gene>
<feature type="compositionally biased region" description="Basic and acidic residues" evidence="2">
    <location>
        <begin position="775"/>
        <end position="790"/>
    </location>
</feature>
<feature type="region of interest" description="Disordered" evidence="2">
    <location>
        <begin position="16"/>
        <end position="90"/>
    </location>
</feature>
<feature type="region of interest" description="Disordered" evidence="2">
    <location>
        <begin position="850"/>
        <end position="976"/>
    </location>
</feature>
<feature type="region of interest" description="Disordered" evidence="2">
    <location>
        <begin position="1517"/>
        <end position="1656"/>
    </location>
</feature>
<feature type="compositionally biased region" description="Low complexity" evidence="2">
    <location>
        <begin position="1594"/>
        <end position="1611"/>
    </location>
</feature>
<feature type="compositionally biased region" description="Low complexity" evidence="2">
    <location>
        <begin position="655"/>
        <end position="681"/>
    </location>
</feature>
<dbReference type="Proteomes" id="UP001342314">
    <property type="component" value="Unassembled WGS sequence"/>
</dbReference>
<dbReference type="EMBL" id="BQKY01000015">
    <property type="protein sequence ID" value="GJN93824.1"/>
    <property type="molecule type" value="Genomic_DNA"/>
</dbReference>
<feature type="region of interest" description="Disordered" evidence="2">
    <location>
        <begin position="605"/>
        <end position="681"/>
    </location>
</feature>
<feature type="compositionally biased region" description="Low complexity" evidence="2">
    <location>
        <begin position="68"/>
        <end position="83"/>
    </location>
</feature>
<evidence type="ECO:0000313" key="3">
    <source>
        <dbReference type="EMBL" id="GJN93824.1"/>
    </source>
</evidence>
<feature type="compositionally biased region" description="Basic and acidic residues" evidence="2">
    <location>
        <begin position="53"/>
        <end position="66"/>
    </location>
</feature>
<feature type="region of interest" description="Disordered" evidence="2">
    <location>
        <begin position="766"/>
        <end position="811"/>
    </location>
</feature>
<proteinExistence type="predicted"/>
<feature type="compositionally biased region" description="Low complexity" evidence="2">
    <location>
        <begin position="1544"/>
        <end position="1565"/>
    </location>
</feature>
<keyword evidence="1" id="KW-0175">Coiled coil</keyword>
<feature type="coiled-coil region" evidence="1">
    <location>
        <begin position="1259"/>
        <end position="1286"/>
    </location>
</feature>
<feature type="compositionally biased region" description="Low complexity" evidence="2">
    <location>
        <begin position="197"/>
        <end position="226"/>
    </location>
</feature>
<feature type="compositionally biased region" description="Polar residues" evidence="2">
    <location>
        <begin position="258"/>
        <end position="268"/>
    </location>
</feature>
<feature type="region of interest" description="Disordered" evidence="2">
    <location>
        <begin position="1158"/>
        <end position="1178"/>
    </location>
</feature>
<feature type="region of interest" description="Disordered" evidence="2">
    <location>
        <begin position="451"/>
        <end position="481"/>
    </location>
</feature>
<feature type="compositionally biased region" description="Polar residues" evidence="2">
    <location>
        <begin position="1519"/>
        <end position="1535"/>
    </location>
</feature>
<reference evidence="3 4" key="1">
    <citation type="submission" date="2021-12" db="EMBL/GenBank/DDBJ databases">
        <title>High titer production of polyol ester of fatty acids by Rhodotorula paludigena BS15 towards product separation-free biomass refinery.</title>
        <authorList>
            <person name="Mano J."/>
            <person name="Ono H."/>
            <person name="Tanaka T."/>
            <person name="Naito K."/>
            <person name="Sushida H."/>
            <person name="Ike M."/>
            <person name="Tokuyasu K."/>
            <person name="Kitaoka M."/>
        </authorList>
    </citation>
    <scope>NUCLEOTIDE SEQUENCE [LARGE SCALE GENOMIC DNA]</scope>
    <source>
        <strain evidence="3 4">BS15</strain>
    </source>
</reference>
<organism evidence="3 4">
    <name type="scientific">Rhodotorula paludigena</name>
    <dbReference type="NCBI Taxonomy" id="86838"/>
    <lineage>
        <taxon>Eukaryota</taxon>
        <taxon>Fungi</taxon>
        <taxon>Dikarya</taxon>
        <taxon>Basidiomycota</taxon>
        <taxon>Pucciniomycotina</taxon>
        <taxon>Microbotryomycetes</taxon>
        <taxon>Sporidiobolales</taxon>
        <taxon>Sporidiobolaceae</taxon>
        <taxon>Rhodotorula</taxon>
    </lineage>
</organism>
<feature type="region of interest" description="Disordered" evidence="2">
    <location>
        <begin position="120"/>
        <end position="376"/>
    </location>
</feature>
<evidence type="ECO:0000256" key="2">
    <source>
        <dbReference type="SAM" id="MobiDB-lite"/>
    </source>
</evidence>
<evidence type="ECO:0000313" key="4">
    <source>
        <dbReference type="Proteomes" id="UP001342314"/>
    </source>
</evidence>
<name>A0AAV5GV56_9BASI</name>
<keyword evidence="4" id="KW-1185">Reference proteome</keyword>
<feature type="compositionally biased region" description="Low complexity" evidence="2">
    <location>
        <begin position="294"/>
        <end position="303"/>
    </location>
</feature>
<feature type="compositionally biased region" description="Low complexity" evidence="2">
    <location>
        <begin position="235"/>
        <end position="257"/>
    </location>
</feature>
<feature type="compositionally biased region" description="Low complexity" evidence="2">
    <location>
        <begin position="1627"/>
        <end position="1636"/>
    </location>
</feature>
<evidence type="ECO:0000256" key="1">
    <source>
        <dbReference type="SAM" id="Coils"/>
    </source>
</evidence>